<sequence>MCLRPLLLKSYGYRDYYANGTATLANRRHTPMVTVPLSRRLYLQSTFNYSYVPCGKCPECVNSRKMSYVQRLVEHCNGRICIFFTLTYKESMIPVIGASDGCSYQYASRRDVSLMFKRIRKDNLLPPFTYFVISEYGHDTHRPHFHGLLYIDIPENETNPTLFGVRMQNEFEALIKTQWKRRVNASQKYPIYEPLSEFIRHYNWQRKRYEGTYDVKFLTPDMNDGSGLVKPMKYVSKYLCKHDPWLEDLHEQLYNTYDYGEYLFIWNNVNPRICASHGIGLAADTDSRISEMVKTSKGSASYYPRYYFSRGDSVSLSRYYRKRYLSLDDRRYFIELNPYTIRNDDGEVVDCVAVYPTKTPDEQRKLWSDYYREQLEMNTAPDGAETMYNLNYL</sequence>
<proteinExistence type="predicted"/>
<dbReference type="EMBL" id="PP511774">
    <property type="protein sequence ID" value="XCD07265.1"/>
    <property type="molecule type" value="Genomic_DNA"/>
</dbReference>
<dbReference type="Pfam" id="PF23343">
    <property type="entry name" value="REP_ORF2-G2P"/>
    <property type="match status" value="1"/>
</dbReference>
<reference evidence="2" key="1">
    <citation type="submission" date="2024-03" db="EMBL/GenBank/DDBJ databases">
        <title>Diverse circular DNA viruses in blood, oral, and fecal samples of captive lemurs.</title>
        <authorList>
            <person name="Paietta E.N."/>
            <person name="Kraberger S."/>
            <person name="Lund M.C."/>
            <person name="Custer J.M."/>
            <person name="Vargas K.M."/>
            <person name="Ehmke E.E."/>
            <person name="Yoder A.D."/>
            <person name="Varsani A."/>
        </authorList>
    </citation>
    <scope>NUCLEOTIDE SEQUENCE</scope>
    <source>
        <strain evidence="2">Duke_27FF_1288</strain>
    </source>
</reference>
<accession>A0AAU8B4J8</accession>
<name>A0AAU8B4J8_9VIRU</name>
<evidence type="ECO:0000259" key="1">
    <source>
        <dbReference type="Pfam" id="PF23343"/>
    </source>
</evidence>
<feature type="domain" description="Replication-associated protein ORF2/G2P" evidence="1">
    <location>
        <begin position="82"/>
        <end position="242"/>
    </location>
</feature>
<dbReference type="InterPro" id="IPR056906">
    <property type="entry name" value="ORF2/G2P_dom"/>
</dbReference>
<evidence type="ECO:0000313" key="2">
    <source>
        <dbReference type="EMBL" id="XCD07265.1"/>
    </source>
</evidence>
<protein>
    <submittedName>
        <fullName evidence="2">Replication initiator protein</fullName>
    </submittedName>
</protein>
<organism evidence="2">
    <name type="scientific">Dulem virus 268</name>
    <dbReference type="NCBI Taxonomy" id="3145745"/>
    <lineage>
        <taxon>Viruses</taxon>
        <taxon>Monodnaviria</taxon>
        <taxon>Sangervirae</taxon>
        <taxon>Phixviricota</taxon>
        <taxon>Malgrandaviricetes</taxon>
        <taxon>Petitvirales</taxon>
        <taxon>Microviridae</taxon>
        <taxon>Microvirus</taxon>
    </lineage>
</organism>